<feature type="transmembrane region" description="Helical" evidence="10">
    <location>
        <begin position="239"/>
        <end position="262"/>
    </location>
</feature>
<dbReference type="GO" id="GO:0004984">
    <property type="term" value="F:olfactory receptor activity"/>
    <property type="evidence" value="ECO:0007669"/>
    <property type="project" value="InterPro"/>
</dbReference>
<dbReference type="Pfam" id="PF13853">
    <property type="entry name" value="7tm_4"/>
    <property type="match status" value="1"/>
</dbReference>
<evidence type="ECO:0000256" key="5">
    <source>
        <dbReference type="ARBA" id="ARBA00022725"/>
    </source>
</evidence>
<organism evidence="13 14">
    <name type="scientific">Mycteria americana</name>
    <name type="common">Wood stork</name>
    <dbReference type="NCBI Taxonomy" id="33587"/>
    <lineage>
        <taxon>Eukaryota</taxon>
        <taxon>Metazoa</taxon>
        <taxon>Chordata</taxon>
        <taxon>Craniata</taxon>
        <taxon>Vertebrata</taxon>
        <taxon>Euteleostomi</taxon>
        <taxon>Archelosauria</taxon>
        <taxon>Archosauria</taxon>
        <taxon>Dinosauria</taxon>
        <taxon>Saurischia</taxon>
        <taxon>Theropoda</taxon>
        <taxon>Coelurosauria</taxon>
        <taxon>Aves</taxon>
        <taxon>Neognathae</taxon>
        <taxon>Neoaves</taxon>
        <taxon>Aequornithes</taxon>
        <taxon>Ciconiiformes</taxon>
        <taxon>Ciconiidae</taxon>
        <taxon>Mycteria</taxon>
    </lineage>
</organism>
<feature type="domain" description="G-protein coupled receptors family 1 profile" evidence="12">
    <location>
        <begin position="43"/>
        <end position="294"/>
    </location>
</feature>
<proteinExistence type="inferred from homology"/>
<comment type="function">
    <text evidence="1">Odorant receptor.</text>
</comment>
<dbReference type="GO" id="GO:0005886">
    <property type="term" value="C:plasma membrane"/>
    <property type="evidence" value="ECO:0007669"/>
    <property type="project" value="UniProtKB-SubCell"/>
</dbReference>
<evidence type="ECO:0000259" key="12">
    <source>
        <dbReference type="PROSITE" id="PS50262"/>
    </source>
</evidence>
<dbReference type="InterPro" id="IPR050402">
    <property type="entry name" value="OR51/52/56-like"/>
</dbReference>
<evidence type="ECO:0000256" key="8">
    <source>
        <dbReference type="ARBA" id="ARBA00023224"/>
    </source>
</evidence>
<evidence type="ECO:0000256" key="6">
    <source>
        <dbReference type="ARBA" id="ARBA00022989"/>
    </source>
</evidence>
<feature type="transmembrane region" description="Helical" evidence="10">
    <location>
        <begin position="61"/>
        <end position="80"/>
    </location>
</feature>
<name>A0AAN7NNI5_MYCAM</name>
<dbReference type="GO" id="GO:0004930">
    <property type="term" value="F:G protein-coupled receptor activity"/>
    <property type="evidence" value="ECO:0007669"/>
    <property type="project" value="UniProtKB-KW"/>
</dbReference>
<dbReference type="InterPro" id="IPR000725">
    <property type="entry name" value="Olfact_rcpt"/>
</dbReference>
<protein>
    <recommendedName>
        <fullName evidence="10">Olfactory receptor</fullName>
    </recommendedName>
</protein>
<evidence type="ECO:0000313" key="13">
    <source>
        <dbReference type="EMBL" id="KAK4829215.1"/>
    </source>
</evidence>
<evidence type="ECO:0000256" key="11">
    <source>
        <dbReference type="SAM" id="MobiDB-lite"/>
    </source>
</evidence>
<accession>A0AAN7NNI5</accession>
<dbReference type="PRINTS" id="PR00237">
    <property type="entry name" value="GPCRRHODOPSN"/>
</dbReference>
<gene>
    <name evidence="13" type="ORF">QYF61_002480</name>
</gene>
<keyword evidence="10" id="KW-1003">Cell membrane</keyword>
<keyword evidence="9" id="KW-0297">G-protein coupled receptor</keyword>
<dbReference type="PANTHER" id="PTHR26450:SF32">
    <property type="entry name" value="OLFACTORY RECEPTOR 52B6"/>
    <property type="match status" value="1"/>
</dbReference>
<evidence type="ECO:0000256" key="9">
    <source>
        <dbReference type="RuleBase" id="RU000688"/>
    </source>
</evidence>
<evidence type="ECO:0000256" key="4">
    <source>
        <dbReference type="ARBA" id="ARBA00022692"/>
    </source>
</evidence>
<dbReference type="AlphaFoldDB" id="A0AAN7NNI5"/>
<keyword evidence="6 10" id="KW-1133">Transmembrane helix</keyword>
<evidence type="ECO:0000256" key="10">
    <source>
        <dbReference type="RuleBase" id="RU363047"/>
    </source>
</evidence>
<feature type="transmembrane region" description="Helical" evidence="10">
    <location>
        <begin position="274"/>
        <end position="294"/>
    </location>
</feature>
<dbReference type="CDD" id="cd15221">
    <property type="entry name" value="7tmA_OR52B-like"/>
    <property type="match status" value="1"/>
</dbReference>
<keyword evidence="5 10" id="KW-0552">Olfaction</keyword>
<dbReference type="InterPro" id="IPR000276">
    <property type="entry name" value="GPCR_Rhodpsn"/>
</dbReference>
<dbReference type="PRINTS" id="PR00245">
    <property type="entry name" value="OLFACTORYR"/>
</dbReference>
<keyword evidence="14" id="KW-1185">Reference proteome</keyword>
<evidence type="ECO:0000313" key="14">
    <source>
        <dbReference type="Proteomes" id="UP001333110"/>
    </source>
</evidence>
<keyword evidence="7 10" id="KW-0472">Membrane</keyword>
<evidence type="ECO:0000256" key="3">
    <source>
        <dbReference type="ARBA" id="ARBA00022606"/>
    </source>
</evidence>
<comment type="subcellular location">
    <subcellularLocation>
        <location evidence="10">Cell membrane</location>
        <topology evidence="10">Multi-pass membrane protein</topology>
    </subcellularLocation>
    <subcellularLocation>
        <location evidence="2">Membrane</location>
        <topology evidence="2">Multi-pass membrane protein</topology>
    </subcellularLocation>
</comment>
<keyword evidence="9" id="KW-0675">Receptor</keyword>
<comment type="caution">
    <text evidence="13">The sequence shown here is derived from an EMBL/GenBank/DDBJ whole genome shotgun (WGS) entry which is preliminary data.</text>
</comment>
<dbReference type="PROSITE" id="PS00237">
    <property type="entry name" value="G_PROTEIN_RECEP_F1_1"/>
    <property type="match status" value="1"/>
</dbReference>
<feature type="transmembrane region" description="Helical" evidence="10">
    <location>
        <begin position="100"/>
        <end position="122"/>
    </location>
</feature>
<sequence length="397" mass="43658">MSAPNLSRSHPTFFTLVGIPGMEKCHTWISIPVCMMYSAALLGNSVLLVTIVKERSLHEPMYIFLGMLAVCDLLLSTATVPKTLSILWSLSTQISFSGCLAQMFSIYFIFVAESAILLAMAFDRYIAICDPLRYTAVLTRSVVGKVGVAALIRSFCIMFPAIFLLKRLPYCGHNVMPHTYCEHIGVARLACADISVNIWYGVAAGFLSAGLDAISIAISYVLIFRCLWGLPSPRASPKALHTCGSHLCVIAMFYTPAFFSFLGHRFGQHVPQHVLIFLANLYVVVPPMLNPIIYGVRTRQIREHVAHLLRLGGRGWQGMAGQAGTGNQDGLPARGAKRSFEKREMNERQLGPGKHGPDGNVFKISVFDGHRHPTHSSVAERLDRFPDVLMGNNPLGP</sequence>
<dbReference type="Proteomes" id="UP001333110">
    <property type="component" value="Unassembled WGS sequence"/>
</dbReference>
<evidence type="ECO:0000256" key="1">
    <source>
        <dbReference type="ARBA" id="ARBA00002936"/>
    </source>
</evidence>
<feature type="region of interest" description="Disordered" evidence="11">
    <location>
        <begin position="343"/>
        <end position="363"/>
    </location>
</feature>
<dbReference type="Gene3D" id="1.20.1070.10">
    <property type="entry name" value="Rhodopsin 7-helix transmembrane proteins"/>
    <property type="match status" value="1"/>
</dbReference>
<dbReference type="PANTHER" id="PTHR26450">
    <property type="entry name" value="OLFACTORY RECEPTOR 56B1-RELATED"/>
    <property type="match status" value="1"/>
</dbReference>
<dbReference type="EMBL" id="JAUNZN010000001">
    <property type="protein sequence ID" value="KAK4829215.1"/>
    <property type="molecule type" value="Genomic_DNA"/>
</dbReference>
<dbReference type="SUPFAM" id="SSF81321">
    <property type="entry name" value="Family A G protein-coupled receptor-like"/>
    <property type="match status" value="1"/>
</dbReference>
<keyword evidence="8 9" id="KW-0807">Transducer</keyword>
<keyword evidence="4 9" id="KW-0812">Transmembrane</keyword>
<dbReference type="FunFam" id="1.20.1070.10:FF:000006">
    <property type="entry name" value="Olfactory receptor"/>
    <property type="match status" value="1"/>
</dbReference>
<feature type="transmembrane region" description="Helical" evidence="10">
    <location>
        <begin position="198"/>
        <end position="227"/>
    </location>
</feature>
<feature type="transmembrane region" description="Helical" evidence="10">
    <location>
        <begin position="142"/>
        <end position="165"/>
    </location>
</feature>
<feature type="transmembrane region" description="Helical" evidence="10">
    <location>
        <begin position="28"/>
        <end position="49"/>
    </location>
</feature>
<keyword evidence="3 10" id="KW-0716">Sensory transduction</keyword>
<comment type="similarity">
    <text evidence="9">Belongs to the G-protein coupled receptor 1 family.</text>
</comment>
<dbReference type="InterPro" id="IPR017452">
    <property type="entry name" value="GPCR_Rhodpsn_7TM"/>
</dbReference>
<evidence type="ECO:0000256" key="7">
    <source>
        <dbReference type="ARBA" id="ARBA00023136"/>
    </source>
</evidence>
<dbReference type="PROSITE" id="PS50262">
    <property type="entry name" value="G_PROTEIN_RECEP_F1_2"/>
    <property type="match status" value="1"/>
</dbReference>
<reference evidence="13 14" key="1">
    <citation type="journal article" date="2023" name="J. Hered.">
        <title>Chromosome-level genome of the wood stork (Mycteria americana) provides insight into avian chromosome evolution.</title>
        <authorList>
            <person name="Flamio R. Jr."/>
            <person name="Ramstad K.M."/>
        </authorList>
    </citation>
    <scope>NUCLEOTIDE SEQUENCE [LARGE SCALE GENOMIC DNA]</scope>
    <source>
        <strain evidence="13">JAX WOST 10</strain>
    </source>
</reference>
<evidence type="ECO:0000256" key="2">
    <source>
        <dbReference type="ARBA" id="ARBA00004141"/>
    </source>
</evidence>